<dbReference type="Gene3D" id="3.40.50.10630">
    <property type="entry name" value="Uracil-DNA glycosylase-like"/>
    <property type="match status" value="1"/>
</dbReference>
<accession>A0ABU0M1P6</accession>
<evidence type="ECO:0000313" key="1">
    <source>
        <dbReference type="EMBL" id="MDQ0514783.1"/>
    </source>
</evidence>
<gene>
    <name evidence="1" type="ORF">QO015_000396</name>
</gene>
<name>A0ABU0M1P6_9HYPH</name>
<comment type="caution">
    <text evidence="1">The sequence shown here is derived from an EMBL/GenBank/DDBJ whole genome shotgun (WGS) entry which is preliminary data.</text>
</comment>
<evidence type="ECO:0000313" key="2">
    <source>
        <dbReference type="Proteomes" id="UP001223743"/>
    </source>
</evidence>
<organism evidence="1 2">
    <name type="scientific">Kaistia geumhonensis</name>
    <dbReference type="NCBI Taxonomy" id="410839"/>
    <lineage>
        <taxon>Bacteria</taxon>
        <taxon>Pseudomonadati</taxon>
        <taxon>Pseudomonadota</taxon>
        <taxon>Alphaproteobacteria</taxon>
        <taxon>Hyphomicrobiales</taxon>
        <taxon>Kaistiaceae</taxon>
        <taxon>Kaistia</taxon>
    </lineage>
</organism>
<sequence>MVTVTNRAQRITESAEKIESPFVLDPTLCLYSPQDNVDSLQHPRIAAWLVFMRDSYEPKLPDAKRRVLLFMPCTKTKPYPFSSEHKAINQRLADEGFRPTARLDLPQELQARLEPSFSQDVLNLSPLIDDAGTLVHRMVISEPMAVVPYEHIVDYPGGASPATAYDDPGLFEKRGNAVSPWREDSTAVAVSSTRWKWGDEERRSYAVMHNAMAEGVAGVVARIGHHYDDIVAWVAPGLTHRSFVIGKGERSANNVPSSRKVGAGRVDLVGANDHLPAGSRIAALPTLAECQDAVERLARRLGVDMQQATGIYARGGANATPLALPELLDTLVARLKRNGA</sequence>
<evidence type="ECO:0008006" key="3">
    <source>
        <dbReference type="Google" id="ProtNLM"/>
    </source>
</evidence>
<keyword evidence="2" id="KW-1185">Reference proteome</keyword>
<dbReference type="InterPro" id="IPR036895">
    <property type="entry name" value="Uracil-DNA_glycosylase-like_sf"/>
</dbReference>
<reference evidence="1 2" key="1">
    <citation type="submission" date="2023-07" db="EMBL/GenBank/DDBJ databases">
        <title>Genomic Encyclopedia of Type Strains, Phase IV (KMG-IV): sequencing the most valuable type-strain genomes for metagenomic binning, comparative biology and taxonomic classification.</title>
        <authorList>
            <person name="Goeker M."/>
        </authorList>
    </citation>
    <scope>NUCLEOTIDE SEQUENCE [LARGE SCALE GENOMIC DNA]</scope>
    <source>
        <strain evidence="1 2">B1-1</strain>
    </source>
</reference>
<dbReference type="Proteomes" id="UP001223743">
    <property type="component" value="Unassembled WGS sequence"/>
</dbReference>
<dbReference type="RefSeq" id="WP_266281794.1">
    <property type="nucleotide sequence ID" value="NZ_JAPKNF010000001.1"/>
</dbReference>
<dbReference type="SUPFAM" id="SSF52141">
    <property type="entry name" value="Uracil-DNA glycosylase-like"/>
    <property type="match status" value="1"/>
</dbReference>
<proteinExistence type="predicted"/>
<protein>
    <recommendedName>
        <fullName evidence="3">DUF5591 domain-containing protein</fullName>
    </recommendedName>
</protein>
<dbReference type="EMBL" id="JAUSWJ010000001">
    <property type="protein sequence ID" value="MDQ0514783.1"/>
    <property type="molecule type" value="Genomic_DNA"/>
</dbReference>